<name>A0A6N7YW16_9PSEU</name>
<gene>
    <name evidence="1" type="ORF">GKO32_19250</name>
</gene>
<dbReference type="RefSeq" id="WP_154758266.1">
    <property type="nucleotide sequence ID" value="NZ_WMBA01000029.1"/>
</dbReference>
<evidence type="ECO:0000313" key="1">
    <source>
        <dbReference type="EMBL" id="MTD56098.1"/>
    </source>
</evidence>
<accession>A0A6N7YW16</accession>
<dbReference type="AlphaFoldDB" id="A0A6N7YW16"/>
<evidence type="ECO:0000313" key="2">
    <source>
        <dbReference type="Proteomes" id="UP000440096"/>
    </source>
</evidence>
<sequence length="94" mass="9897">MSVALTMHLSPVDLRTVPDYRDAAGLPSGGASGANNTGRFVIEGTLTDPSAVVLRRSALPLDGMKGGITEYIIPNWLENGSVQITRVSGVNPEF</sequence>
<dbReference type="Proteomes" id="UP000440096">
    <property type="component" value="Unassembled WGS sequence"/>
</dbReference>
<dbReference type="OrthoDB" id="3748032at2"/>
<proteinExistence type="predicted"/>
<dbReference type="EMBL" id="WMBA01000029">
    <property type="protein sequence ID" value="MTD56098.1"/>
    <property type="molecule type" value="Genomic_DNA"/>
</dbReference>
<keyword evidence="2" id="KW-1185">Reference proteome</keyword>
<reference evidence="1 2" key="1">
    <citation type="submission" date="2019-11" db="EMBL/GenBank/DDBJ databases">
        <title>Draft genome of Amycolatopsis RM579.</title>
        <authorList>
            <person name="Duangmal K."/>
            <person name="Mingma R."/>
        </authorList>
    </citation>
    <scope>NUCLEOTIDE SEQUENCE [LARGE SCALE GENOMIC DNA]</scope>
    <source>
        <strain evidence="1 2">RM579</strain>
    </source>
</reference>
<organism evidence="1 2">
    <name type="scientific">Amycolatopsis pithecellobii</name>
    <dbReference type="NCBI Taxonomy" id="664692"/>
    <lineage>
        <taxon>Bacteria</taxon>
        <taxon>Bacillati</taxon>
        <taxon>Actinomycetota</taxon>
        <taxon>Actinomycetes</taxon>
        <taxon>Pseudonocardiales</taxon>
        <taxon>Pseudonocardiaceae</taxon>
        <taxon>Amycolatopsis</taxon>
    </lineage>
</organism>
<comment type="caution">
    <text evidence="1">The sequence shown here is derived from an EMBL/GenBank/DDBJ whole genome shotgun (WGS) entry which is preliminary data.</text>
</comment>
<protein>
    <submittedName>
        <fullName evidence="1">Uncharacterized protein</fullName>
    </submittedName>
</protein>